<evidence type="ECO:0000256" key="16">
    <source>
        <dbReference type="PIRSR" id="PIRSR039102-3"/>
    </source>
</evidence>
<dbReference type="Pfam" id="PF01820">
    <property type="entry name" value="Dala_Dala_lig_N"/>
    <property type="match status" value="1"/>
</dbReference>
<feature type="active site" evidence="15">
    <location>
        <position position="282"/>
    </location>
</feature>
<organism evidence="19 20">
    <name type="scientific">Stappia albiluteola</name>
    <dbReference type="NCBI Taxonomy" id="2758565"/>
    <lineage>
        <taxon>Bacteria</taxon>
        <taxon>Pseudomonadati</taxon>
        <taxon>Pseudomonadota</taxon>
        <taxon>Alphaproteobacteria</taxon>
        <taxon>Hyphomicrobiales</taxon>
        <taxon>Stappiaceae</taxon>
        <taxon>Stappia</taxon>
    </lineage>
</organism>
<dbReference type="EMBL" id="JACFXV010000053">
    <property type="protein sequence ID" value="MBA5777804.1"/>
    <property type="molecule type" value="Genomic_DNA"/>
</dbReference>
<reference evidence="19 20" key="1">
    <citation type="submission" date="2020-07" db="EMBL/GenBank/DDBJ databases">
        <title>Stappia sp., F7233, whole genome shotgun sequencing project.</title>
        <authorList>
            <person name="Jiang S."/>
            <person name="Liu Z.W."/>
            <person name="Du Z.J."/>
        </authorList>
    </citation>
    <scope>NUCLEOTIDE SEQUENCE [LARGE SCALE GENOMIC DNA]</scope>
    <source>
        <strain evidence="19 20">F7233</strain>
    </source>
</reference>
<dbReference type="AlphaFoldDB" id="A0A839AFU2"/>
<dbReference type="HAMAP" id="MF_00047">
    <property type="entry name" value="Dala_Dala_lig"/>
    <property type="match status" value="1"/>
</dbReference>
<keyword evidence="16" id="KW-0479">Metal-binding</keyword>
<feature type="binding site" evidence="16">
    <location>
        <position position="254"/>
    </location>
    <ligand>
        <name>Mg(2+)</name>
        <dbReference type="ChEBI" id="CHEBI:18420"/>
        <label>1</label>
    </ligand>
</feature>
<dbReference type="PROSITE" id="PS00844">
    <property type="entry name" value="DALA_DALA_LIGASE_2"/>
    <property type="match status" value="1"/>
</dbReference>
<dbReference type="GO" id="GO:0008716">
    <property type="term" value="F:D-alanine-D-alanine ligase activity"/>
    <property type="evidence" value="ECO:0007669"/>
    <property type="project" value="UniProtKB-UniRule"/>
</dbReference>
<dbReference type="RefSeq" id="WP_182165495.1">
    <property type="nucleotide sequence ID" value="NZ_JACFXV010000053.1"/>
</dbReference>
<dbReference type="InterPro" id="IPR011761">
    <property type="entry name" value="ATP-grasp"/>
</dbReference>
<keyword evidence="7 14" id="KW-0436">Ligase</keyword>
<dbReference type="SUPFAM" id="SSF52440">
    <property type="entry name" value="PreATP-grasp domain"/>
    <property type="match status" value="1"/>
</dbReference>
<protein>
    <recommendedName>
        <fullName evidence="5 14">D-alanine--D-alanine ligase</fullName>
        <ecNumber evidence="5 14">6.3.2.4</ecNumber>
    </recommendedName>
    <alternativeName>
        <fullName evidence="14">D-Ala-D-Ala ligase</fullName>
    </alternativeName>
    <alternativeName>
        <fullName evidence="14">D-alanylalanine synthetase</fullName>
    </alternativeName>
</protein>
<keyword evidence="6 14" id="KW-0963">Cytoplasm</keyword>
<keyword evidence="11 14" id="KW-0573">Peptidoglycan synthesis</keyword>
<evidence type="ECO:0000256" key="3">
    <source>
        <dbReference type="ARBA" id="ARBA00004496"/>
    </source>
</evidence>
<dbReference type="GO" id="GO:0046872">
    <property type="term" value="F:metal ion binding"/>
    <property type="evidence" value="ECO:0007669"/>
    <property type="project" value="UniProtKB-KW"/>
</dbReference>
<feature type="domain" description="ATP-grasp" evidence="18">
    <location>
        <begin position="104"/>
        <end position="304"/>
    </location>
</feature>
<feature type="active site" evidence="15">
    <location>
        <position position="144"/>
    </location>
</feature>
<dbReference type="GO" id="GO:0005737">
    <property type="term" value="C:cytoplasm"/>
    <property type="evidence" value="ECO:0007669"/>
    <property type="project" value="UniProtKB-SubCell"/>
</dbReference>
<comment type="similarity">
    <text evidence="4 14">Belongs to the D-alanine--D-alanine ligase family.</text>
</comment>
<dbReference type="PANTHER" id="PTHR23132:SF23">
    <property type="entry name" value="D-ALANINE--D-ALANINE LIGASE B"/>
    <property type="match status" value="1"/>
</dbReference>
<dbReference type="InterPro" id="IPR005905">
    <property type="entry name" value="D_ala_D_ala"/>
</dbReference>
<proteinExistence type="inferred from homology"/>
<evidence type="ECO:0000256" key="6">
    <source>
        <dbReference type="ARBA" id="ARBA00022490"/>
    </source>
</evidence>
<dbReference type="GO" id="GO:0008360">
    <property type="term" value="P:regulation of cell shape"/>
    <property type="evidence" value="ECO:0007669"/>
    <property type="project" value="UniProtKB-KW"/>
</dbReference>
<comment type="subcellular location">
    <subcellularLocation>
        <location evidence="3 14">Cytoplasm</location>
    </subcellularLocation>
</comment>
<evidence type="ECO:0000256" key="10">
    <source>
        <dbReference type="ARBA" id="ARBA00022960"/>
    </source>
</evidence>
<evidence type="ECO:0000256" key="17">
    <source>
        <dbReference type="PROSITE-ProRule" id="PRU00409"/>
    </source>
</evidence>
<dbReference type="PROSITE" id="PS00843">
    <property type="entry name" value="DALA_DALA_LIGASE_1"/>
    <property type="match status" value="1"/>
</dbReference>
<dbReference type="InterPro" id="IPR011127">
    <property type="entry name" value="Dala_Dala_lig_N"/>
</dbReference>
<evidence type="ECO:0000259" key="18">
    <source>
        <dbReference type="PROSITE" id="PS50975"/>
    </source>
</evidence>
<dbReference type="PROSITE" id="PS50975">
    <property type="entry name" value="ATP_GRASP"/>
    <property type="match status" value="1"/>
</dbReference>
<dbReference type="Pfam" id="PF07478">
    <property type="entry name" value="Dala_Dala_lig_C"/>
    <property type="match status" value="1"/>
</dbReference>
<dbReference type="SUPFAM" id="SSF56059">
    <property type="entry name" value="Glutathione synthetase ATP-binding domain-like"/>
    <property type="match status" value="1"/>
</dbReference>
<dbReference type="GO" id="GO:0071555">
    <property type="term" value="P:cell wall organization"/>
    <property type="evidence" value="ECO:0007669"/>
    <property type="project" value="UniProtKB-KW"/>
</dbReference>
<dbReference type="Gene3D" id="3.30.1490.20">
    <property type="entry name" value="ATP-grasp fold, A domain"/>
    <property type="match status" value="1"/>
</dbReference>
<dbReference type="Gene3D" id="3.30.470.20">
    <property type="entry name" value="ATP-grasp fold, B domain"/>
    <property type="match status" value="1"/>
</dbReference>
<dbReference type="PANTHER" id="PTHR23132">
    <property type="entry name" value="D-ALANINE--D-ALANINE LIGASE"/>
    <property type="match status" value="1"/>
</dbReference>
<evidence type="ECO:0000256" key="13">
    <source>
        <dbReference type="ARBA" id="ARBA00047614"/>
    </source>
</evidence>
<comment type="pathway">
    <text evidence="14">Cell wall biogenesis; peptidoglycan biosynthesis.</text>
</comment>
<keyword evidence="16" id="KW-0460">Magnesium</keyword>
<comment type="caution">
    <text evidence="19">The sequence shown here is derived from an EMBL/GenBank/DDBJ whole genome shotgun (WGS) entry which is preliminary data.</text>
</comment>
<accession>A0A839AFU2</accession>
<evidence type="ECO:0000256" key="5">
    <source>
        <dbReference type="ARBA" id="ARBA00012216"/>
    </source>
</evidence>
<feature type="binding site" evidence="16">
    <location>
        <position position="273"/>
    </location>
    <ligand>
        <name>Mg(2+)</name>
        <dbReference type="ChEBI" id="CHEBI:18420"/>
        <label>2</label>
    </ligand>
</feature>
<evidence type="ECO:0000256" key="14">
    <source>
        <dbReference type="HAMAP-Rule" id="MF_00047"/>
    </source>
</evidence>
<dbReference type="PIRSF" id="PIRSF039102">
    <property type="entry name" value="Ddl/VanB"/>
    <property type="match status" value="1"/>
</dbReference>
<sequence>MADTNKHVAVLMGGWSSERPVSLKSGTACADALERVGYRVTRVDVQRDIADVLAKLRPDVAFNALHGPYGEDGCIQGVLEILGIPYTHSGVAASALAIDKAKAKAVMKAAGVPVAEHKIVNRFEAAKAHVMKPPYVAKPVREGSSFGVLIVPEDATHPPQQLYSDDWPYGDRIMVERYVPGRELTCAVVGNVALGVIEIISEGHGFYDYDAKYAPGGSRHIIPAEISPFIYQEVQKLTLKAHLALGCAGVSRADFRYDDRLHGTGELICLEVNTQPGMTETSLVPDIAAHAGHSFEELVTWMVEDASCGR</sequence>
<feature type="binding site" evidence="16">
    <location>
        <position position="271"/>
    </location>
    <ligand>
        <name>Mg(2+)</name>
        <dbReference type="ChEBI" id="CHEBI:18420"/>
        <label>1</label>
    </ligand>
</feature>
<evidence type="ECO:0000256" key="11">
    <source>
        <dbReference type="ARBA" id="ARBA00022984"/>
    </source>
</evidence>
<evidence type="ECO:0000313" key="20">
    <source>
        <dbReference type="Proteomes" id="UP000541109"/>
    </source>
</evidence>
<keyword evidence="12 14" id="KW-0961">Cell wall biogenesis/degradation</keyword>
<dbReference type="InterPro" id="IPR011095">
    <property type="entry name" value="Dala_Dala_lig_C"/>
</dbReference>
<keyword evidence="10 14" id="KW-0133">Cell shape</keyword>
<comment type="catalytic activity">
    <reaction evidence="13 14">
        <text>2 D-alanine + ATP = D-alanyl-D-alanine + ADP + phosphate + H(+)</text>
        <dbReference type="Rhea" id="RHEA:11224"/>
        <dbReference type="ChEBI" id="CHEBI:15378"/>
        <dbReference type="ChEBI" id="CHEBI:30616"/>
        <dbReference type="ChEBI" id="CHEBI:43474"/>
        <dbReference type="ChEBI" id="CHEBI:57416"/>
        <dbReference type="ChEBI" id="CHEBI:57822"/>
        <dbReference type="ChEBI" id="CHEBI:456216"/>
        <dbReference type="EC" id="6.3.2.4"/>
    </reaction>
</comment>
<dbReference type="EC" id="6.3.2.4" evidence="5 14"/>
<comment type="function">
    <text evidence="2 14">Cell wall formation.</text>
</comment>
<keyword evidence="20" id="KW-1185">Reference proteome</keyword>
<evidence type="ECO:0000256" key="9">
    <source>
        <dbReference type="ARBA" id="ARBA00022840"/>
    </source>
</evidence>
<feature type="binding site" evidence="16">
    <location>
        <position position="271"/>
    </location>
    <ligand>
        <name>Mg(2+)</name>
        <dbReference type="ChEBI" id="CHEBI:18420"/>
        <label>2</label>
    </ligand>
</feature>
<dbReference type="Gene3D" id="3.40.50.20">
    <property type="match status" value="1"/>
</dbReference>
<evidence type="ECO:0000256" key="7">
    <source>
        <dbReference type="ARBA" id="ARBA00022598"/>
    </source>
</evidence>
<evidence type="ECO:0000256" key="12">
    <source>
        <dbReference type="ARBA" id="ARBA00023316"/>
    </source>
</evidence>
<dbReference type="NCBIfam" id="TIGR01205">
    <property type="entry name" value="D_ala_D_alaTIGR"/>
    <property type="match status" value="1"/>
</dbReference>
<dbReference type="GO" id="GO:0005524">
    <property type="term" value="F:ATP binding"/>
    <property type="evidence" value="ECO:0007669"/>
    <property type="project" value="UniProtKB-UniRule"/>
</dbReference>
<feature type="active site" evidence="15">
    <location>
        <position position="18"/>
    </location>
</feature>
<evidence type="ECO:0000256" key="2">
    <source>
        <dbReference type="ARBA" id="ARBA00003921"/>
    </source>
</evidence>
<evidence type="ECO:0000256" key="4">
    <source>
        <dbReference type="ARBA" id="ARBA00010871"/>
    </source>
</evidence>
<evidence type="ECO:0000256" key="15">
    <source>
        <dbReference type="PIRSR" id="PIRSR039102-1"/>
    </source>
</evidence>
<dbReference type="InterPro" id="IPR000291">
    <property type="entry name" value="D-Ala_lig_Van_CS"/>
</dbReference>
<dbReference type="UniPathway" id="UPA00219"/>
<dbReference type="Proteomes" id="UP000541109">
    <property type="component" value="Unassembled WGS sequence"/>
</dbReference>
<evidence type="ECO:0000256" key="8">
    <source>
        <dbReference type="ARBA" id="ARBA00022741"/>
    </source>
</evidence>
<gene>
    <name evidence="14" type="primary">ddl</name>
    <name evidence="19" type="ORF">H2509_11780</name>
</gene>
<dbReference type="InterPro" id="IPR013815">
    <property type="entry name" value="ATP_grasp_subdomain_1"/>
</dbReference>
<comment type="cofactor">
    <cofactor evidence="16">
        <name>Mg(2+)</name>
        <dbReference type="ChEBI" id="CHEBI:18420"/>
    </cofactor>
    <cofactor evidence="16">
        <name>Mn(2+)</name>
        <dbReference type="ChEBI" id="CHEBI:29035"/>
    </cofactor>
    <text evidence="16">Binds 2 magnesium or manganese ions per subunit.</text>
</comment>
<keyword evidence="8 17" id="KW-0547">Nucleotide-binding</keyword>
<keyword evidence="16" id="KW-0464">Manganese</keyword>
<keyword evidence="9 17" id="KW-0067">ATP-binding</keyword>
<dbReference type="InterPro" id="IPR016185">
    <property type="entry name" value="PreATP-grasp_dom_sf"/>
</dbReference>
<name>A0A839AFU2_9HYPH</name>
<dbReference type="NCBIfam" id="NF002378">
    <property type="entry name" value="PRK01372.1"/>
    <property type="match status" value="1"/>
</dbReference>
<dbReference type="GO" id="GO:0009252">
    <property type="term" value="P:peptidoglycan biosynthetic process"/>
    <property type="evidence" value="ECO:0007669"/>
    <property type="project" value="UniProtKB-UniRule"/>
</dbReference>
<evidence type="ECO:0000256" key="1">
    <source>
        <dbReference type="ARBA" id="ARBA00001936"/>
    </source>
</evidence>
<comment type="cofactor">
    <cofactor evidence="1">
        <name>Mn(2+)</name>
        <dbReference type="ChEBI" id="CHEBI:29035"/>
    </cofactor>
</comment>
<evidence type="ECO:0000313" key="19">
    <source>
        <dbReference type="EMBL" id="MBA5777804.1"/>
    </source>
</evidence>